<keyword evidence="4" id="KW-1185">Reference proteome</keyword>
<keyword evidence="1" id="KW-0812">Transmembrane</keyword>
<dbReference type="GeneID" id="24101162"/>
<dbReference type="HOGENOM" id="CLU_084277_0_0_1"/>
<keyword evidence="1" id="KW-1133">Transmembrane helix</keyword>
<evidence type="ECO:0000313" key="4">
    <source>
        <dbReference type="Proteomes" id="UP000006352"/>
    </source>
</evidence>
<reference evidence="3 4" key="1">
    <citation type="journal article" date="2012" name="Appl. Environ. Microbiol.">
        <title>Short-read sequencing for genomic analysis of the brown rot fungus Fibroporia radiculosa.</title>
        <authorList>
            <person name="Tang J.D."/>
            <person name="Perkins A.D."/>
            <person name="Sonstegard T.S."/>
            <person name="Schroeder S.G."/>
            <person name="Burgess S.C."/>
            <person name="Diehl S.V."/>
        </authorList>
    </citation>
    <scope>NUCLEOTIDE SEQUENCE [LARGE SCALE GENOMIC DNA]</scope>
    <source>
        <strain evidence="3 4">TFFH 294</strain>
    </source>
</reference>
<protein>
    <submittedName>
        <fullName evidence="3">Uncharacterized protein</fullName>
    </submittedName>
</protein>
<sequence length="266" mass="26592">MFSSAKKVAFAAFVAIAAQTVSAISISSQCQSALVSVVTSSESSCLNAEALAGLVVAGSNSSLISPLNSWLTGLCSQPECTNSTLASLVNSVSSGCSSDLQSLGITANASRLTQLVQEAYPTVRQVVCLADTSDGNTLCVTETLTNVQKYVGPITASNVQSIVSKALAGSLPDVPSNVTCTNCTRAALDIVNTNFPGLLSGGNSTISGQCGANFTSGAPPSSITQMANKAVASNTTSGAVFGASVPALGLAFSSLLVVFSAFAVLA</sequence>
<evidence type="ECO:0000313" key="3">
    <source>
        <dbReference type="EMBL" id="CCM06262.1"/>
    </source>
</evidence>
<feature type="chain" id="PRO_5003779298" evidence="2">
    <location>
        <begin position="24"/>
        <end position="266"/>
    </location>
</feature>
<gene>
    <name evidence="3" type="ORF">FIBRA_08512</name>
</gene>
<organism evidence="3 4">
    <name type="scientific">Fibroporia radiculosa</name>
    <dbReference type="NCBI Taxonomy" id="599839"/>
    <lineage>
        <taxon>Eukaryota</taxon>
        <taxon>Fungi</taxon>
        <taxon>Dikarya</taxon>
        <taxon>Basidiomycota</taxon>
        <taxon>Agaricomycotina</taxon>
        <taxon>Agaricomycetes</taxon>
        <taxon>Polyporales</taxon>
        <taxon>Fibroporiaceae</taxon>
        <taxon>Fibroporia</taxon>
    </lineage>
</organism>
<evidence type="ECO:0000256" key="1">
    <source>
        <dbReference type="SAM" id="Phobius"/>
    </source>
</evidence>
<keyword evidence="1" id="KW-0472">Membrane</keyword>
<evidence type="ECO:0000256" key="2">
    <source>
        <dbReference type="SAM" id="SignalP"/>
    </source>
</evidence>
<dbReference type="PANTHER" id="PTHR34862:SF1">
    <property type="entry name" value="SPARK DOMAIN-CONTAINING PROTEIN"/>
    <property type="match status" value="1"/>
</dbReference>
<dbReference type="PANTHER" id="PTHR34862">
    <property type="entry name" value="SPARK DOMAIN-CONTAINING PROTEIN"/>
    <property type="match status" value="1"/>
</dbReference>
<dbReference type="Proteomes" id="UP000006352">
    <property type="component" value="Unassembled WGS sequence"/>
</dbReference>
<dbReference type="OrthoDB" id="2536450at2759"/>
<name>J4I2V7_9APHY</name>
<accession>J4I2V7</accession>
<dbReference type="EMBL" id="HE797265">
    <property type="protein sequence ID" value="CCM06262.1"/>
    <property type="molecule type" value="Genomic_DNA"/>
</dbReference>
<dbReference type="RefSeq" id="XP_012185545.1">
    <property type="nucleotide sequence ID" value="XM_012330155.1"/>
</dbReference>
<dbReference type="AlphaFoldDB" id="J4I2V7"/>
<dbReference type="InParanoid" id="J4I2V7"/>
<feature type="transmembrane region" description="Helical" evidence="1">
    <location>
        <begin position="239"/>
        <end position="265"/>
    </location>
</feature>
<dbReference type="STRING" id="599839.J4I2V7"/>
<feature type="signal peptide" evidence="2">
    <location>
        <begin position="1"/>
        <end position="23"/>
    </location>
</feature>
<proteinExistence type="predicted"/>
<keyword evidence="2" id="KW-0732">Signal</keyword>